<accession>A0A1I8FA52</accession>
<evidence type="ECO:0000256" key="8">
    <source>
        <dbReference type="ARBA" id="ARBA00023329"/>
    </source>
</evidence>
<dbReference type="SUPFAM" id="SSF64356">
    <property type="entry name" value="SNARE-like"/>
    <property type="match status" value="1"/>
</dbReference>
<evidence type="ECO:0000313" key="13">
    <source>
        <dbReference type="WBParaSite" id="maker-unitig_26637-snap-gene-0.2-mRNA-1"/>
    </source>
</evidence>
<protein>
    <recommendedName>
        <fullName evidence="11">Coatomer subunit zeta</fullName>
    </recommendedName>
</protein>
<comment type="function">
    <text evidence="10">The coatomer is a cytosolic protein complex that binds to dilysine motifs and reversibly associates with Golgi non-clathrin-coated vesicles, which further mediate biosynthetic protein transport from the ER, via the Golgi up to the trans Golgi network. Coatomer complex is required for budding from Golgi membranes, and is essential for the retrograde Golgi-to-ER transport of dilysine-tagged proteins. The zeta subunit may be involved in regulating the coat assembly and, hence, the rate of biosynthetic protein transport due to its association-dissociation properties with the coatomer complex.</text>
</comment>
<keyword evidence="8 11" id="KW-0968">Cytoplasmic vesicle</keyword>
<dbReference type="GO" id="GO:0030126">
    <property type="term" value="C:COPI vesicle coat"/>
    <property type="evidence" value="ECO:0007669"/>
    <property type="project" value="UniProtKB-UniRule"/>
</dbReference>
<dbReference type="InterPro" id="IPR039652">
    <property type="entry name" value="Coatomer_zeta"/>
</dbReference>
<comment type="subcellular location">
    <subcellularLocation>
        <location evidence="11">Cytoplasm</location>
    </subcellularLocation>
    <subcellularLocation>
        <location evidence="11">Golgi apparatus membrane</location>
        <topology evidence="11">Peripheral membrane protein</topology>
        <orientation evidence="11">Cytoplasmic side</orientation>
    </subcellularLocation>
    <subcellularLocation>
        <location evidence="11">Cytoplasmic vesicle</location>
        <location evidence="11">COPI-coated vesicle membrane</location>
        <topology evidence="11">Peripheral membrane protein</topology>
        <orientation evidence="11">Cytoplasmic side</orientation>
    </subcellularLocation>
    <subcellularLocation>
        <location evidence="1">Cytoplasmic vesicle membrane</location>
    </subcellularLocation>
    <subcellularLocation>
        <location evidence="9">Endomembrane system</location>
        <topology evidence="9">Peripheral membrane protein</topology>
        <orientation evidence="9">Cytoplasmic side</orientation>
    </subcellularLocation>
    <subcellularLocation>
        <location evidence="2">Golgi apparatus</location>
    </subcellularLocation>
</comment>
<evidence type="ECO:0000313" key="12">
    <source>
        <dbReference type="Proteomes" id="UP000095280"/>
    </source>
</evidence>
<dbReference type="GO" id="GO:0006891">
    <property type="term" value="P:intra-Golgi vesicle-mediated transport"/>
    <property type="evidence" value="ECO:0007669"/>
    <property type="project" value="TreeGrafter"/>
</dbReference>
<comment type="subunit">
    <text evidence="11">Oligomeric complex that consists of at least the alpha, beta, beta', gamma, delta, epsilon and zeta subunits.</text>
</comment>
<sequence length="138" mass="15282">ISRCSTIKAILILGHDGRRIIAKYYGGRLDAPRIETSLFAKTSKNLAAEIVMFEGYTCVFKSNWSQILKKNVEKRALLDSLDLVFLAIDELCDSGIVLETDSIQLCVQGRLQTRRHAAVGGLRHAGFNPTSLPKCPYA</sequence>
<evidence type="ECO:0000256" key="4">
    <source>
        <dbReference type="ARBA" id="ARBA00022448"/>
    </source>
</evidence>
<keyword evidence="12" id="KW-1185">Reference proteome</keyword>
<evidence type="ECO:0000256" key="2">
    <source>
        <dbReference type="ARBA" id="ARBA00004555"/>
    </source>
</evidence>
<dbReference type="InterPro" id="IPR011012">
    <property type="entry name" value="Longin-like_dom_sf"/>
</dbReference>
<dbReference type="AlphaFoldDB" id="A0A1I8FA52"/>
<evidence type="ECO:0000256" key="11">
    <source>
        <dbReference type="RuleBase" id="RU366053"/>
    </source>
</evidence>
<organism evidence="12 13">
    <name type="scientific">Macrostomum lignano</name>
    <dbReference type="NCBI Taxonomy" id="282301"/>
    <lineage>
        <taxon>Eukaryota</taxon>
        <taxon>Metazoa</taxon>
        <taxon>Spiralia</taxon>
        <taxon>Lophotrochozoa</taxon>
        <taxon>Platyhelminthes</taxon>
        <taxon>Rhabditophora</taxon>
        <taxon>Macrostomorpha</taxon>
        <taxon>Macrostomida</taxon>
        <taxon>Macrostomidae</taxon>
        <taxon>Macrostomum</taxon>
    </lineage>
</organism>
<reference evidence="13" key="1">
    <citation type="submission" date="2016-11" db="UniProtKB">
        <authorList>
            <consortium name="WormBaseParasite"/>
        </authorList>
    </citation>
    <scope>IDENTIFICATION</scope>
</reference>
<dbReference type="Gene3D" id="3.30.450.60">
    <property type="match status" value="2"/>
</dbReference>
<comment type="similarity">
    <text evidence="3 11">Belongs to the adaptor complexes small subunit family.</text>
</comment>
<keyword evidence="7 11" id="KW-0472">Membrane</keyword>
<proteinExistence type="inferred from homology"/>
<keyword evidence="11" id="KW-0963">Cytoplasm</keyword>
<dbReference type="WBParaSite" id="maker-unitig_26637-snap-gene-0.2-mRNA-1">
    <property type="protein sequence ID" value="maker-unitig_26637-snap-gene-0.2-mRNA-1"/>
    <property type="gene ID" value="maker-unitig_26637-snap-gene-0.2"/>
</dbReference>
<evidence type="ECO:0000256" key="1">
    <source>
        <dbReference type="ARBA" id="ARBA00004156"/>
    </source>
</evidence>
<keyword evidence="6 11" id="KW-0333">Golgi apparatus</keyword>
<dbReference type="GO" id="GO:0000139">
    <property type="term" value="C:Golgi membrane"/>
    <property type="evidence" value="ECO:0007669"/>
    <property type="project" value="UniProtKB-SubCell"/>
</dbReference>
<keyword evidence="4 11" id="KW-0813">Transport</keyword>
<evidence type="ECO:0000256" key="3">
    <source>
        <dbReference type="ARBA" id="ARBA00006972"/>
    </source>
</evidence>
<evidence type="ECO:0000256" key="10">
    <source>
        <dbReference type="ARBA" id="ARBA00045555"/>
    </source>
</evidence>
<evidence type="ECO:0000256" key="5">
    <source>
        <dbReference type="ARBA" id="ARBA00022927"/>
    </source>
</evidence>
<evidence type="ECO:0000256" key="9">
    <source>
        <dbReference type="ARBA" id="ARBA00029433"/>
    </source>
</evidence>
<dbReference type="PANTHER" id="PTHR11043">
    <property type="entry name" value="ZETA-COAT PROTEIN"/>
    <property type="match status" value="1"/>
</dbReference>
<evidence type="ECO:0000256" key="6">
    <source>
        <dbReference type="ARBA" id="ARBA00023034"/>
    </source>
</evidence>
<dbReference type="Proteomes" id="UP000095280">
    <property type="component" value="Unplaced"/>
</dbReference>
<keyword evidence="11" id="KW-0931">ER-Golgi transport</keyword>
<dbReference type="GO" id="GO:0006886">
    <property type="term" value="P:intracellular protein transport"/>
    <property type="evidence" value="ECO:0007669"/>
    <property type="project" value="TreeGrafter"/>
</dbReference>
<dbReference type="GO" id="GO:0006890">
    <property type="term" value="P:retrograde vesicle-mediated transport, Golgi to endoplasmic reticulum"/>
    <property type="evidence" value="ECO:0007669"/>
    <property type="project" value="UniProtKB-UniRule"/>
</dbReference>
<dbReference type="PANTHER" id="PTHR11043:SF0">
    <property type="entry name" value="COATOMER SUBUNIT ZETA"/>
    <property type="match status" value="1"/>
</dbReference>
<name>A0A1I8FA52_9PLAT</name>
<evidence type="ECO:0000256" key="7">
    <source>
        <dbReference type="ARBA" id="ARBA00023136"/>
    </source>
</evidence>
<keyword evidence="5 11" id="KW-0653">Protein transport</keyword>